<dbReference type="EMBL" id="FUZI01000001">
    <property type="protein sequence ID" value="SKC31449.1"/>
    <property type="molecule type" value="Genomic_DNA"/>
</dbReference>
<gene>
    <name evidence="2" type="ORF">CZ809_00927</name>
</gene>
<proteinExistence type="predicted"/>
<name>A0A1T5HXA8_9GAMM</name>
<protein>
    <submittedName>
        <fullName evidence="2">Phage virion morphogenesis family protein</fullName>
    </submittedName>
</protein>
<evidence type="ECO:0000313" key="2">
    <source>
        <dbReference type="EMBL" id="SKC31449.1"/>
    </source>
</evidence>
<dbReference type="InterPro" id="IPR006522">
    <property type="entry name" value="Phage_virion_morphogenesis"/>
</dbReference>
<dbReference type="NCBIfam" id="TIGR01635">
    <property type="entry name" value="tail_comp_S"/>
    <property type="match status" value="1"/>
</dbReference>
<evidence type="ECO:0000313" key="3">
    <source>
        <dbReference type="Proteomes" id="UP000189966"/>
    </source>
</evidence>
<dbReference type="AlphaFoldDB" id="A0A1T5HXA8"/>
<feature type="region of interest" description="Disordered" evidence="1">
    <location>
        <begin position="44"/>
        <end position="64"/>
    </location>
</feature>
<dbReference type="RefSeq" id="WP_080156232.1">
    <property type="nucleotide sequence ID" value="NZ_FUZI01000001.1"/>
</dbReference>
<evidence type="ECO:0000256" key="1">
    <source>
        <dbReference type="SAM" id="MobiDB-lite"/>
    </source>
</evidence>
<dbReference type="Pfam" id="PF05069">
    <property type="entry name" value="Phage_tail_S"/>
    <property type="match status" value="1"/>
</dbReference>
<sequence>MLSVTIPSKSLLNVLEQLQLLNLQPATRRKILRRIGREVVKTNKASMRAQRDPQGRKWVGRKSGKKKRMMRKLASKFTAIPDTDKVIMTWKNNVASNAAFQHQHGIEQHFTAKLAAKIHGKPDYKAPATRAQAKKLIALGYRIKGKSKKGRRPSLKWIISHLNQGKAGLIIRLLADKPTKQEWDIRLPVRQLVAIDDRQVNLIIKQELKRNRQR</sequence>
<accession>A0A1T5HXA8</accession>
<dbReference type="Proteomes" id="UP000189966">
    <property type="component" value="Unassembled WGS sequence"/>
</dbReference>
<dbReference type="OrthoDB" id="5864577at2"/>
<organism evidence="2 3">
    <name type="scientific">Photobacterium piscicola</name>
    <dbReference type="NCBI Taxonomy" id="1378299"/>
    <lineage>
        <taxon>Bacteria</taxon>
        <taxon>Pseudomonadati</taxon>
        <taxon>Pseudomonadota</taxon>
        <taxon>Gammaproteobacteria</taxon>
        <taxon>Vibrionales</taxon>
        <taxon>Vibrionaceae</taxon>
        <taxon>Photobacterium</taxon>
    </lineage>
</organism>
<reference evidence="2 3" key="1">
    <citation type="submission" date="2017-02" db="EMBL/GenBank/DDBJ databases">
        <authorList>
            <person name="Peterson S.W."/>
        </authorList>
    </citation>
    <scope>NUCLEOTIDE SEQUENCE [LARGE SCALE GENOMIC DNA]</scope>
    <source>
        <strain evidence="3">type strain: NCCB 100098</strain>
    </source>
</reference>